<evidence type="ECO:0000313" key="2">
    <source>
        <dbReference type="EMBL" id="OCH94250.1"/>
    </source>
</evidence>
<accession>A0A8E2J448</accession>
<dbReference type="Proteomes" id="UP000250043">
    <property type="component" value="Unassembled WGS sequence"/>
</dbReference>
<gene>
    <name evidence="2" type="ORF">OBBRIDRAFT_161867</name>
</gene>
<dbReference type="EMBL" id="KV722345">
    <property type="protein sequence ID" value="OCH94250.1"/>
    <property type="molecule type" value="Genomic_DNA"/>
</dbReference>
<organism evidence="2 3">
    <name type="scientific">Obba rivulosa</name>
    <dbReference type="NCBI Taxonomy" id="1052685"/>
    <lineage>
        <taxon>Eukaryota</taxon>
        <taxon>Fungi</taxon>
        <taxon>Dikarya</taxon>
        <taxon>Basidiomycota</taxon>
        <taxon>Agaricomycotina</taxon>
        <taxon>Agaricomycetes</taxon>
        <taxon>Polyporales</taxon>
        <taxon>Gelatoporiaceae</taxon>
        <taxon>Obba</taxon>
    </lineage>
</organism>
<feature type="region of interest" description="Disordered" evidence="1">
    <location>
        <begin position="123"/>
        <end position="144"/>
    </location>
</feature>
<dbReference type="AlphaFoldDB" id="A0A8E2J448"/>
<feature type="compositionally biased region" description="Polar residues" evidence="1">
    <location>
        <begin position="135"/>
        <end position="144"/>
    </location>
</feature>
<sequence>MYILTLKPAEYDMTGYEGLSADARMGWRISSCMSDCWLFPCSARHRPESSDELGRTLHSHSREQSLRDLVASRNDLNPISSLRGFWAMTKMRSDCSMFDSSRHALSQKTETWVPGVIAADARSSRGSGGEAVAQTAASPNENRPSVVNQLSASAATTFFALLFRLPPFRRYLNRPLMVHEP</sequence>
<name>A0A8E2J448_9APHY</name>
<protein>
    <submittedName>
        <fullName evidence="2">Uncharacterized protein</fullName>
    </submittedName>
</protein>
<evidence type="ECO:0000256" key="1">
    <source>
        <dbReference type="SAM" id="MobiDB-lite"/>
    </source>
</evidence>
<keyword evidence="3" id="KW-1185">Reference proteome</keyword>
<evidence type="ECO:0000313" key="3">
    <source>
        <dbReference type="Proteomes" id="UP000250043"/>
    </source>
</evidence>
<proteinExistence type="predicted"/>
<reference evidence="2 3" key="1">
    <citation type="submission" date="2016-07" db="EMBL/GenBank/DDBJ databases">
        <title>Draft genome of the white-rot fungus Obba rivulosa 3A-2.</title>
        <authorList>
            <consortium name="DOE Joint Genome Institute"/>
            <person name="Miettinen O."/>
            <person name="Riley R."/>
            <person name="Acob R."/>
            <person name="Barry K."/>
            <person name="Cullen D."/>
            <person name="De Vries R."/>
            <person name="Hainaut M."/>
            <person name="Hatakka A."/>
            <person name="Henrissat B."/>
            <person name="Hilden K."/>
            <person name="Kuo R."/>
            <person name="Labutti K."/>
            <person name="Lipzen A."/>
            <person name="Makela M.R."/>
            <person name="Sandor L."/>
            <person name="Spatafora J.W."/>
            <person name="Grigoriev I.V."/>
            <person name="Hibbett D.S."/>
        </authorList>
    </citation>
    <scope>NUCLEOTIDE SEQUENCE [LARGE SCALE GENOMIC DNA]</scope>
    <source>
        <strain evidence="2 3">3A-2</strain>
    </source>
</reference>